<evidence type="ECO:0000313" key="3">
    <source>
        <dbReference type="Proteomes" id="UP001431449"/>
    </source>
</evidence>
<dbReference type="EMBL" id="JALNMH010000013">
    <property type="protein sequence ID" value="MCK7595069.1"/>
    <property type="molecule type" value="Genomic_DNA"/>
</dbReference>
<dbReference type="HAMAP" id="MF_00598">
    <property type="entry name" value="Smg"/>
    <property type="match status" value="1"/>
</dbReference>
<comment type="caution">
    <text evidence="2">The sequence shown here is derived from an EMBL/GenBank/DDBJ whole genome shotgun (WGS) entry which is preliminary data.</text>
</comment>
<sequence>MKETVLDVLLYLFEHYFYEEPDAVRDRDSLQGSLLQAGFSPSEISKAFDWLDGLAEQRHEAPITPRAVPGSLRLFSDPELARLDHECRGLLLFLEQNGVLDATSRELVLDRAMALDHEQIDVEDLKWVVLMVLFNQPGQEAAFAWMENHMFDGEGEPVH</sequence>
<dbReference type="RefSeq" id="WP_248210817.1">
    <property type="nucleotide sequence ID" value="NZ_JALNMH010000013.1"/>
</dbReference>
<evidence type="ECO:0000313" key="2">
    <source>
        <dbReference type="EMBL" id="MCK7595069.1"/>
    </source>
</evidence>
<comment type="similarity">
    <text evidence="1">Belongs to the Smg family.</text>
</comment>
<reference evidence="2" key="1">
    <citation type="submission" date="2022-04" db="EMBL/GenBank/DDBJ databases">
        <title>Lysobacter sp. CAU 1642 isolated from sea sand.</title>
        <authorList>
            <person name="Kim W."/>
        </authorList>
    </citation>
    <scope>NUCLEOTIDE SEQUENCE</scope>
    <source>
        <strain evidence="2">CAU 1642</strain>
    </source>
</reference>
<organism evidence="2 3">
    <name type="scientific">Pseudomarimonas salicorniae</name>
    <dbReference type="NCBI Taxonomy" id="2933270"/>
    <lineage>
        <taxon>Bacteria</taxon>
        <taxon>Pseudomonadati</taxon>
        <taxon>Pseudomonadota</taxon>
        <taxon>Gammaproteobacteria</taxon>
        <taxon>Lysobacterales</taxon>
        <taxon>Lysobacteraceae</taxon>
        <taxon>Pseudomarimonas</taxon>
    </lineage>
</organism>
<gene>
    <name evidence="1" type="primary">smg</name>
    <name evidence="2" type="ORF">M0G41_15470</name>
</gene>
<dbReference type="Proteomes" id="UP001431449">
    <property type="component" value="Unassembled WGS sequence"/>
</dbReference>
<keyword evidence="3" id="KW-1185">Reference proteome</keyword>
<dbReference type="PANTHER" id="PTHR38692">
    <property type="entry name" value="PROTEIN SMG"/>
    <property type="match status" value="1"/>
</dbReference>
<protein>
    <recommendedName>
        <fullName evidence="1">Protein Smg homolog</fullName>
    </recommendedName>
</protein>
<evidence type="ECO:0000256" key="1">
    <source>
        <dbReference type="HAMAP-Rule" id="MF_00598"/>
    </source>
</evidence>
<dbReference type="Pfam" id="PF04361">
    <property type="entry name" value="DUF494"/>
    <property type="match status" value="1"/>
</dbReference>
<dbReference type="PANTHER" id="PTHR38692:SF1">
    <property type="entry name" value="PROTEIN SMG"/>
    <property type="match status" value="1"/>
</dbReference>
<proteinExistence type="inferred from homology"/>
<dbReference type="NCBIfam" id="NF002897">
    <property type="entry name" value="PRK03430.1"/>
    <property type="match status" value="1"/>
</dbReference>
<dbReference type="InterPro" id="IPR007456">
    <property type="entry name" value="Smg"/>
</dbReference>
<accession>A0ABT0GKK4</accession>
<name>A0ABT0GKK4_9GAMM</name>